<dbReference type="RefSeq" id="XP_020992222.1">
    <property type="nucleotide sequence ID" value="XM_021136563.1"/>
</dbReference>
<keyword evidence="2" id="KW-1185">Reference proteome</keyword>
<protein>
    <submittedName>
        <fullName evidence="3">Uncharacterized protein LOC110278288</fullName>
    </submittedName>
</protein>
<reference evidence="3" key="1">
    <citation type="journal article" date="2014" name="PLoS ONE">
        <title>Comparisons of De Novo Transcriptome Assemblers in Diploid and Polyploid Species Using Peanut (Arachis spp.) RNA-Seq Data.</title>
        <authorList>
            <person name="Chopra R."/>
            <person name="Burow G."/>
            <person name="Farmer A."/>
            <person name="Mudge J."/>
            <person name="Simpson C.E."/>
            <person name="Burow M.D."/>
        </authorList>
    </citation>
    <scope>NUCLEOTIDE SEQUENCE</scope>
</reference>
<dbReference type="GeneID" id="110278288"/>
<dbReference type="KEGG" id="adu:110278288"/>
<evidence type="ECO:0000313" key="3">
    <source>
        <dbReference type="RefSeq" id="XP_020992222.1"/>
    </source>
</evidence>
<organism evidence="2 3">
    <name type="scientific">Arachis duranensis</name>
    <name type="common">Wild peanut</name>
    <dbReference type="NCBI Taxonomy" id="130453"/>
    <lineage>
        <taxon>Eukaryota</taxon>
        <taxon>Viridiplantae</taxon>
        <taxon>Streptophyta</taxon>
        <taxon>Embryophyta</taxon>
        <taxon>Tracheophyta</taxon>
        <taxon>Spermatophyta</taxon>
        <taxon>Magnoliopsida</taxon>
        <taxon>eudicotyledons</taxon>
        <taxon>Gunneridae</taxon>
        <taxon>Pentapetalae</taxon>
        <taxon>rosids</taxon>
        <taxon>fabids</taxon>
        <taxon>Fabales</taxon>
        <taxon>Fabaceae</taxon>
        <taxon>Papilionoideae</taxon>
        <taxon>50 kb inversion clade</taxon>
        <taxon>dalbergioids sensu lato</taxon>
        <taxon>Dalbergieae</taxon>
        <taxon>Pterocarpus clade</taxon>
        <taxon>Arachis</taxon>
    </lineage>
</organism>
<feature type="transmembrane region" description="Helical" evidence="1">
    <location>
        <begin position="133"/>
        <end position="150"/>
    </location>
</feature>
<keyword evidence="1" id="KW-0812">Transmembrane</keyword>
<accession>A0A6P5N4G1</accession>
<feature type="transmembrane region" description="Helical" evidence="1">
    <location>
        <begin position="107"/>
        <end position="126"/>
    </location>
</feature>
<proteinExistence type="predicted"/>
<name>A0A6P5N4G1_ARADU</name>
<reference evidence="3" key="3">
    <citation type="submission" date="2025-08" db="UniProtKB">
        <authorList>
            <consortium name="RefSeq"/>
        </authorList>
    </citation>
    <scope>IDENTIFICATION</scope>
</reference>
<evidence type="ECO:0000256" key="1">
    <source>
        <dbReference type="SAM" id="Phobius"/>
    </source>
</evidence>
<dbReference type="AlphaFoldDB" id="A0A6P5N4G1"/>
<evidence type="ECO:0000313" key="2">
    <source>
        <dbReference type="Proteomes" id="UP000515211"/>
    </source>
</evidence>
<keyword evidence="1" id="KW-0472">Membrane</keyword>
<sequence length="157" mass="17807">MINNSWLASNHRRTRLLNITYTNSQSHLTFLSPSPNTTILIHSLRRHSGGCSPLTFLGRTLLFIVALVSSSVTVHASYRSPPPRFTDLLTSVHHLCSSVPRGSLSPLWILLLLRLLLFQCSSVRLVSSSSFCFYYWFFSGFSVCWFNRLLDLLPLGF</sequence>
<keyword evidence="1" id="KW-1133">Transmembrane helix</keyword>
<feature type="transmembrane region" description="Helical" evidence="1">
    <location>
        <begin position="56"/>
        <end position="78"/>
    </location>
</feature>
<gene>
    <name evidence="3" type="primary">LOC110278288</name>
</gene>
<reference evidence="2" key="2">
    <citation type="journal article" date="2016" name="Nat. Genet.">
        <title>The genome sequences of Arachis duranensis and Arachis ipaensis, the diploid ancestors of cultivated peanut.</title>
        <authorList>
            <person name="Bertioli D.J."/>
            <person name="Cannon S.B."/>
            <person name="Froenicke L."/>
            <person name="Huang G."/>
            <person name="Farmer A.D."/>
            <person name="Cannon E.K."/>
            <person name="Liu X."/>
            <person name="Gao D."/>
            <person name="Clevenger J."/>
            <person name="Dash S."/>
            <person name="Ren L."/>
            <person name="Moretzsohn M.C."/>
            <person name="Shirasawa K."/>
            <person name="Huang W."/>
            <person name="Vidigal B."/>
            <person name="Abernathy B."/>
            <person name="Chu Y."/>
            <person name="Niederhuth C.E."/>
            <person name="Umale P."/>
            <person name="Araujo A.C."/>
            <person name="Kozik A."/>
            <person name="Kim K.D."/>
            <person name="Burow M.D."/>
            <person name="Varshney R.K."/>
            <person name="Wang X."/>
            <person name="Zhang X."/>
            <person name="Barkley N."/>
            <person name="Guimaraes P.M."/>
            <person name="Isobe S."/>
            <person name="Guo B."/>
            <person name="Liao B."/>
            <person name="Stalker H.T."/>
            <person name="Schmitz R.J."/>
            <person name="Scheffler B.E."/>
            <person name="Leal-Bertioli S.C."/>
            <person name="Xun X."/>
            <person name="Jackson S.A."/>
            <person name="Michelmore R."/>
            <person name="Ozias-Akins P."/>
        </authorList>
    </citation>
    <scope>NUCLEOTIDE SEQUENCE [LARGE SCALE GENOMIC DNA]</scope>
    <source>
        <strain evidence="2">cv. V14167</strain>
    </source>
</reference>
<dbReference type="Proteomes" id="UP000515211">
    <property type="component" value="Chromosome 2"/>
</dbReference>